<feature type="region of interest" description="Disordered" evidence="1">
    <location>
        <begin position="194"/>
        <end position="238"/>
    </location>
</feature>
<evidence type="ECO:0000256" key="1">
    <source>
        <dbReference type="SAM" id="MobiDB-lite"/>
    </source>
</evidence>
<dbReference type="Gene3D" id="1.25.40.10">
    <property type="entry name" value="Tetratricopeptide repeat domain"/>
    <property type="match status" value="1"/>
</dbReference>
<accession>A0AAD4D9S1</accession>
<dbReference type="SMART" id="SM00671">
    <property type="entry name" value="SEL1"/>
    <property type="match status" value="4"/>
</dbReference>
<dbReference type="EMBL" id="JAAAIL010000874">
    <property type="protein sequence ID" value="KAG0272713.1"/>
    <property type="molecule type" value="Genomic_DNA"/>
</dbReference>
<feature type="compositionally biased region" description="Basic and acidic residues" evidence="1">
    <location>
        <begin position="168"/>
        <end position="177"/>
    </location>
</feature>
<feature type="compositionally biased region" description="Polar residues" evidence="1">
    <location>
        <begin position="206"/>
        <end position="216"/>
    </location>
</feature>
<organism evidence="2 3">
    <name type="scientific">Linnemannia exigua</name>
    <dbReference type="NCBI Taxonomy" id="604196"/>
    <lineage>
        <taxon>Eukaryota</taxon>
        <taxon>Fungi</taxon>
        <taxon>Fungi incertae sedis</taxon>
        <taxon>Mucoromycota</taxon>
        <taxon>Mortierellomycotina</taxon>
        <taxon>Mortierellomycetes</taxon>
        <taxon>Mortierellales</taxon>
        <taxon>Mortierellaceae</taxon>
        <taxon>Linnemannia</taxon>
    </lineage>
</organism>
<dbReference type="Pfam" id="PF08238">
    <property type="entry name" value="Sel1"/>
    <property type="match status" value="4"/>
</dbReference>
<protein>
    <recommendedName>
        <fullName evidence="4">HCP-like protein</fullName>
    </recommendedName>
</protein>
<sequence>MSLPMAPSDDEDQDDVQVIRLASSNRTIHIATHMDPTFGKSIVLWGDVLRVFPEGLYLQRGKKVIPFMKGGDFEDLKPLRIAAIPGAVLDVVVRGEAVHDAGPQQEETQLALTPLETPPSPPHRSTIGATGSAVSKSQRYGEVERSMENFNDMDPPSAFTESSAYKESPVDSSERRNPSYGLVEAAMENYTHMDRPNFSARGPQLVSDTQHDQQQGESRDNSRQLSSMTLSGRAPQDYLNKTPISTALLQEATAETPRLIAQADYVKGLQYEKGTGGVQQDYVKAMGWYVKAAEQGHAKAVANIVALFAYGRGVPKNDPAAVKWYIKAIEQGHVPAYRALASRYETGYGVSQDYSKAAELFLKAAELGDVGVYWKIAEIYEAGRGVSKDLVKAFEWQVKAFDRVCV</sequence>
<dbReference type="InterPro" id="IPR011990">
    <property type="entry name" value="TPR-like_helical_dom_sf"/>
</dbReference>
<evidence type="ECO:0008006" key="4">
    <source>
        <dbReference type="Google" id="ProtNLM"/>
    </source>
</evidence>
<dbReference type="PANTHER" id="PTHR43628">
    <property type="entry name" value="ACTIVATOR OF C KINASE PROTEIN 1-RELATED"/>
    <property type="match status" value="1"/>
</dbReference>
<dbReference type="Proteomes" id="UP001194580">
    <property type="component" value="Unassembled WGS sequence"/>
</dbReference>
<feature type="region of interest" description="Disordered" evidence="1">
    <location>
        <begin position="101"/>
        <end position="178"/>
    </location>
</feature>
<reference evidence="2" key="1">
    <citation type="journal article" date="2020" name="Fungal Divers.">
        <title>Resolving the Mortierellaceae phylogeny through synthesis of multi-gene phylogenetics and phylogenomics.</title>
        <authorList>
            <person name="Vandepol N."/>
            <person name="Liber J."/>
            <person name="Desiro A."/>
            <person name="Na H."/>
            <person name="Kennedy M."/>
            <person name="Barry K."/>
            <person name="Grigoriev I.V."/>
            <person name="Miller A.N."/>
            <person name="O'Donnell K."/>
            <person name="Stajich J.E."/>
            <person name="Bonito G."/>
        </authorList>
    </citation>
    <scope>NUCLEOTIDE SEQUENCE</scope>
    <source>
        <strain evidence="2">NRRL 28262</strain>
    </source>
</reference>
<dbReference type="PANTHER" id="PTHR43628:SF1">
    <property type="entry name" value="CHITIN SYNTHASE REGULATORY FACTOR 2-RELATED"/>
    <property type="match status" value="1"/>
</dbReference>
<dbReference type="InterPro" id="IPR006597">
    <property type="entry name" value="Sel1-like"/>
</dbReference>
<dbReference type="SUPFAM" id="SSF81901">
    <property type="entry name" value="HCP-like"/>
    <property type="match status" value="1"/>
</dbReference>
<keyword evidence="3" id="KW-1185">Reference proteome</keyword>
<dbReference type="InterPro" id="IPR052945">
    <property type="entry name" value="Mitotic_Regulator"/>
</dbReference>
<evidence type="ECO:0000313" key="3">
    <source>
        <dbReference type="Proteomes" id="UP001194580"/>
    </source>
</evidence>
<comment type="caution">
    <text evidence="2">The sequence shown here is derived from an EMBL/GenBank/DDBJ whole genome shotgun (WGS) entry which is preliminary data.</text>
</comment>
<feature type="compositionally biased region" description="Polar residues" evidence="1">
    <location>
        <begin position="127"/>
        <end position="138"/>
    </location>
</feature>
<dbReference type="AlphaFoldDB" id="A0AAD4D9S1"/>
<name>A0AAD4D9S1_9FUNG</name>
<gene>
    <name evidence="2" type="ORF">BGZ95_011500</name>
</gene>
<proteinExistence type="predicted"/>
<evidence type="ECO:0000313" key="2">
    <source>
        <dbReference type="EMBL" id="KAG0272713.1"/>
    </source>
</evidence>